<keyword evidence="5 7" id="KW-0472">Membrane</keyword>
<accession>N2AVP9</accession>
<evidence type="ECO:0000256" key="3">
    <source>
        <dbReference type="ARBA" id="ARBA00022692"/>
    </source>
</evidence>
<evidence type="ECO:0000256" key="5">
    <source>
        <dbReference type="ARBA" id="ARBA00023136"/>
    </source>
</evidence>
<feature type="transmembrane region" description="Helical" evidence="7">
    <location>
        <begin position="244"/>
        <end position="266"/>
    </location>
</feature>
<evidence type="ECO:0000259" key="8">
    <source>
        <dbReference type="Pfam" id="PF02687"/>
    </source>
</evidence>
<dbReference type="EMBL" id="AQFT01000063">
    <property type="protein sequence ID" value="EMZ28544.1"/>
    <property type="molecule type" value="Genomic_DNA"/>
</dbReference>
<sequence>MWKDYSKSYIKYNRASGVSVMAAALIATMFLSLLCSIAYNFWSYEIEKIVLEEGDWQGRIIGEIDENDLLMIRNFANVEKAVVNKELSEKEDIVIDVYFENIGRIYQDMPLICAQLGLEKDAIRYHSLLLSRYRIHDPQDPEPPMLLTLYLGILAIVAVSLILIIHNSFALSMHARIHQFGIFSSIGATPKQIGICLLQEALSLSAVPILIGSMLGIAISYGLIEALNMFAKNVTERHEAVFSYHPLIFAATVFSAVFTVLISAWIPARKISRMTPLASIRSVDCLQLKKRKHSRILFLLFGMKGELAGNALRTQKKSLRISTISLLLSFLGFSVMLCFTTLSGISTRYTYFERYQDAWDVMITVKDTGIVDFDLTEELQNVSGAKEVTVYQKAEAMTFLPQDWQSDALTALGGLHTVAGKQKEDGRFQVEVPIVVLDDTSFLTYCSRIGIPPSPDGAVVLNQIWDSINSNFRYKEYIPFVKEDRDKMTLYNISMNHQNVEIPILSYTQTAPVLREEYKNYSLVHIMPLTLWKEIADVVGGLESDSCIRIFSGGDASLTDLNDLEKEAVWLVEREYKIESENRVREKLSNDSIIQGMVMILGAFCVLLAVIGIANVFSNTLGFLRQRKREFAQYRSIGLTPQEMWQMFRIEAFVIAGKPVLITVPITILFVRFAVAASYLDPMVFWAEVPVLPILTFAAAIVFFVTVAYYIGGKRLLQCDLNETLRNDVLM</sequence>
<dbReference type="InterPro" id="IPR050250">
    <property type="entry name" value="Macrolide_Exporter_MacB"/>
</dbReference>
<evidence type="ECO:0000256" key="1">
    <source>
        <dbReference type="ARBA" id="ARBA00004651"/>
    </source>
</evidence>
<feature type="transmembrane region" description="Helical" evidence="7">
    <location>
        <begin position="323"/>
        <end position="345"/>
    </location>
</feature>
<gene>
    <name evidence="9" type="ORF">C823_01911</name>
</gene>
<comment type="caution">
    <text evidence="9">The sequence shown here is derived from an EMBL/GenBank/DDBJ whole genome shotgun (WGS) entry which is preliminary data.</text>
</comment>
<feature type="domain" description="ABC3 transporter permease C-terminal" evidence="8">
    <location>
        <begin position="603"/>
        <end position="713"/>
    </location>
</feature>
<comment type="subcellular location">
    <subcellularLocation>
        <location evidence="1">Cell membrane</location>
        <topology evidence="1">Multi-pass membrane protein</topology>
    </subcellularLocation>
</comment>
<dbReference type="InterPro" id="IPR003838">
    <property type="entry name" value="ABC3_permease_C"/>
</dbReference>
<comment type="similarity">
    <text evidence="6">Belongs to the ABC-4 integral membrane protein family.</text>
</comment>
<dbReference type="PANTHER" id="PTHR30572:SF4">
    <property type="entry name" value="ABC TRANSPORTER PERMEASE YTRF"/>
    <property type="match status" value="1"/>
</dbReference>
<dbReference type="GO" id="GO:0005886">
    <property type="term" value="C:plasma membrane"/>
    <property type="evidence" value="ECO:0007669"/>
    <property type="project" value="UniProtKB-SubCell"/>
</dbReference>
<evidence type="ECO:0000256" key="4">
    <source>
        <dbReference type="ARBA" id="ARBA00022989"/>
    </source>
</evidence>
<evidence type="ECO:0000313" key="9">
    <source>
        <dbReference type="EMBL" id="EMZ28544.1"/>
    </source>
</evidence>
<dbReference type="HOGENOM" id="CLU_010964_0_0_9"/>
<dbReference type="AlphaFoldDB" id="N2AVP9"/>
<keyword evidence="10" id="KW-1185">Reference proteome</keyword>
<feature type="transmembrane region" description="Helical" evidence="7">
    <location>
        <begin position="652"/>
        <end position="679"/>
    </location>
</feature>
<dbReference type="PATRIC" id="fig|1235802.3.peg.2021"/>
<evidence type="ECO:0000256" key="6">
    <source>
        <dbReference type="ARBA" id="ARBA00038076"/>
    </source>
</evidence>
<feature type="transmembrane region" description="Helical" evidence="7">
    <location>
        <begin position="147"/>
        <end position="166"/>
    </location>
</feature>
<dbReference type="STRING" id="1235802.C823_01911"/>
<dbReference type="OrthoDB" id="9793166at2"/>
<evidence type="ECO:0000256" key="7">
    <source>
        <dbReference type="SAM" id="Phobius"/>
    </source>
</evidence>
<keyword evidence="3 7" id="KW-0812">Transmembrane</keyword>
<name>N2AVP9_9FIRM</name>
<feature type="transmembrane region" description="Helical" evidence="7">
    <location>
        <begin position="20"/>
        <end position="42"/>
    </location>
</feature>
<protein>
    <recommendedName>
        <fullName evidence="8">ABC3 transporter permease C-terminal domain-containing protein</fullName>
    </recommendedName>
</protein>
<organism evidence="9 10">
    <name type="scientific">Eubacterium plexicaudatum ASF492</name>
    <dbReference type="NCBI Taxonomy" id="1235802"/>
    <lineage>
        <taxon>Bacteria</taxon>
        <taxon>Bacillati</taxon>
        <taxon>Bacillota</taxon>
        <taxon>Clostridia</taxon>
        <taxon>Eubacteriales</taxon>
        <taxon>Eubacteriaceae</taxon>
        <taxon>Eubacterium</taxon>
    </lineage>
</organism>
<feature type="transmembrane region" description="Helical" evidence="7">
    <location>
        <begin position="691"/>
        <end position="711"/>
    </location>
</feature>
<feature type="transmembrane region" description="Helical" evidence="7">
    <location>
        <begin position="593"/>
        <end position="617"/>
    </location>
</feature>
<dbReference type="eggNOG" id="COG0577">
    <property type="taxonomic scope" value="Bacteria"/>
</dbReference>
<feature type="transmembrane region" description="Helical" evidence="7">
    <location>
        <begin position="201"/>
        <end position="224"/>
    </location>
</feature>
<dbReference type="Pfam" id="PF02687">
    <property type="entry name" value="FtsX"/>
    <property type="match status" value="2"/>
</dbReference>
<dbReference type="GO" id="GO:0022857">
    <property type="term" value="F:transmembrane transporter activity"/>
    <property type="evidence" value="ECO:0007669"/>
    <property type="project" value="TreeGrafter"/>
</dbReference>
<proteinExistence type="inferred from homology"/>
<evidence type="ECO:0000313" key="10">
    <source>
        <dbReference type="Proteomes" id="UP000012589"/>
    </source>
</evidence>
<keyword evidence="4 7" id="KW-1133">Transmembrane helix</keyword>
<evidence type="ECO:0000256" key="2">
    <source>
        <dbReference type="ARBA" id="ARBA00022475"/>
    </source>
</evidence>
<reference evidence="9 10" key="1">
    <citation type="journal article" date="2014" name="Genome Announc.">
        <title>Draft genome sequences of the altered schaedler flora, a defined bacterial community from gnotobiotic mice.</title>
        <authorList>
            <person name="Wannemuehler M.J."/>
            <person name="Overstreet A.M."/>
            <person name="Ward D.V."/>
            <person name="Phillips G.J."/>
        </authorList>
    </citation>
    <scope>NUCLEOTIDE SEQUENCE [LARGE SCALE GENOMIC DNA]</scope>
    <source>
        <strain evidence="9 10">ASF492</strain>
    </source>
</reference>
<feature type="domain" description="ABC3 transporter permease C-terminal" evidence="8">
    <location>
        <begin position="153"/>
        <end position="276"/>
    </location>
</feature>
<dbReference type="Proteomes" id="UP000012589">
    <property type="component" value="Unassembled WGS sequence"/>
</dbReference>
<dbReference type="PANTHER" id="PTHR30572">
    <property type="entry name" value="MEMBRANE COMPONENT OF TRANSPORTER-RELATED"/>
    <property type="match status" value="1"/>
</dbReference>
<keyword evidence="2" id="KW-1003">Cell membrane</keyword>